<feature type="region of interest" description="Disordered" evidence="2">
    <location>
        <begin position="273"/>
        <end position="292"/>
    </location>
</feature>
<keyword evidence="1" id="KW-0175">Coiled coil</keyword>
<evidence type="ECO:0000256" key="2">
    <source>
        <dbReference type="SAM" id="MobiDB-lite"/>
    </source>
</evidence>
<evidence type="ECO:0000313" key="4">
    <source>
        <dbReference type="Proteomes" id="UP001189429"/>
    </source>
</evidence>
<protein>
    <submittedName>
        <fullName evidence="3">Uncharacterized protein</fullName>
    </submittedName>
</protein>
<dbReference type="Proteomes" id="UP001189429">
    <property type="component" value="Unassembled WGS sequence"/>
</dbReference>
<feature type="coiled-coil region" evidence="1">
    <location>
        <begin position="25"/>
        <end position="52"/>
    </location>
</feature>
<name>A0ABN9SY16_9DINO</name>
<feature type="region of interest" description="Disordered" evidence="2">
    <location>
        <begin position="142"/>
        <end position="171"/>
    </location>
</feature>
<dbReference type="EMBL" id="CAUYUJ010014153">
    <property type="protein sequence ID" value="CAK0837433.1"/>
    <property type="molecule type" value="Genomic_DNA"/>
</dbReference>
<proteinExistence type="predicted"/>
<organism evidence="3 4">
    <name type="scientific">Prorocentrum cordatum</name>
    <dbReference type="NCBI Taxonomy" id="2364126"/>
    <lineage>
        <taxon>Eukaryota</taxon>
        <taxon>Sar</taxon>
        <taxon>Alveolata</taxon>
        <taxon>Dinophyceae</taxon>
        <taxon>Prorocentrales</taxon>
        <taxon>Prorocentraceae</taxon>
        <taxon>Prorocentrum</taxon>
    </lineage>
</organism>
<keyword evidence="4" id="KW-1185">Reference proteome</keyword>
<comment type="caution">
    <text evidence="3">The sequence shown here is derived from an EMBL/GenBank/DDBJ whole genome shotgun (WGS) entry which is preliminary data.</text>
</comment>
<sequence>MAAVATAMEAFAERVRLMESEVTRHREMFAESENLRLRLDAAEQRLAMRKQQRAGERDSAAGQMAAAGGQMVDTILLNKPRTFTRFAAMMGRTIRYKFPDPVMTNLAEFEQLVMECTDHSGDVISAGNVAAVCRKEKADKRKARKVSALTDASKGPQSTATTASGLQGNGVSSQTSLAPAVDVAHVAAVLAQMQLRQQRSSASTSSTVHVANVRVGEREHAPTLEEYYWQVGILYNAMQCDGSHVGVGETAGFDWALSDAGSGLTTCPKGLASATAMPPPKNSPLRESATGDEVKSTGARIASAESDGAPLQIEFQATNAKRAIVSADAFTEGGRVPCGKTFWQRRPAENVTELIYVNPAQPTNQTAKQITRWSSWLD</sequence>
<evidence type="ECO:0000256" key="1">
    <source>
        <dbReference type="SAM" id="Coils"/>
    </source>
</evidence>
<reference evidence="3" key="1">
    <citation type="submission" date="2023-10" db="EMBL/GenBank/DDBJ databases">
        <authorList>
            <person name="Chen Y."/>
            <person name="Shah S."/>
            <person name="Dougan E. K."/>
            <person name="Thang M."/>
            <person name="Chan C."/>
        </authorList>
    </citation>
    <scope>NUCLEOTIDE SEQUENCE [LARGE SCALE GENOMIC DNA]</scope>
</reference>
<accession>A0ABN9SY16</accession>
<gene>
    <name evidence="3" type="ORF">PCOR1329_LOCUS33631</name>
</gene>
<evidence type="ECO:0000313" key="3">
    <source>
        <dbReference type="EMBL" id="CAK0837433.1"/>
    </source>
</evidence>
<feature type="compositionally biased region" description="Polar residues" evidence="2">
    <location>
        <begin position="155"/>
        <end position="171"/>
    </location>
</feature>